<proteinExistence type="predicted"/>
<dbReference type="AlphaFoldDB" id="A0A382XC99"/>
<protein>
    <submittedName>
        <fullName evidence="1">Uncharacterized protein</fullName>
    </submittedName>
</protein>
<evidence type="ECO:0000313" key="1">
    <source>
        <dbReference type="EMBL" id="SVD68613.1"/>
    </source>
</evidence>
<name>A0A382XC99_9ZZZZ</name>
<feature type="non-terminal residue" evidence="1">
    <location>
        <position position="1"/>
    </location>
</feature>
<gene>
    <name evidence="1" type="ORF">METZ01_LOCUS421467</name>
</gene>
<organism evidence="1">
    <name type="scientific">marine metagenome</name>
    <dbReference type="NCBI Taxonomy" id="408172"/>
    <lineage>
        <taxon>unclassified sequences</taxon>
        <taxon>metagenomes</taxon>
        <taxon>ecological metagenomes</taxon>
    </lineage>
</organism>
<sequence>KIMKEVRQKFKFQAREWNKLNMELPDRKTEREKDDELRSAGFLERTGSRRQIQGYAIRRYMELVETMVWKPHVSEVIELLSGSHDSDWNEIDLVDTEIVEVHIVKFDFRQWVIDAGGDPDDPDDDVLAFMDMDDIAYHNGTHDLYMEAGYNRRYKTVVVNNTDAGGMDESAQKHFKDLFLKQVRYNNAR</sequence>
<dbReference type="EMBL" id="UINC01166579">
    <property type="protein sequence ID" value="SVD68613.1"/>
    <property type="molecule type" value="Genomic_DNA"/>
</dbReference>
<accession>A0A382XC99</accession>
<reference evidence="1" key="1">
    <citation type="submission" date="2018-05" db="EMBL/GenBank/DDBJ databases">
        <authorList>
            <person name="Lanie J.A."/>
            <person name="Ng W.-L."/>
            <person name="Kazmierczak K.M."/>
            <person name="Andrzejewski T.M."/>
            <person name="Davidsen T.M."/>
            <person name="Wayne K.J."/>
            <person name="Tettelin H."/>
            <person name="Glass J.I."/>
            <person name="Rusch D."/>
            <person name="Podicherti R."/>
            <person name="Tsui H.-C.T."/>
            <person name="Winkler M.E."/>
        </authorList>
    </citation>
    <scope>NUCLEOTIDE SEQUENCE</scope>
</reference>